<dbReference type="EMBL" id="AM920689">
    <property type="protein sequence ID" value="CAP51116.1"/>
    <property type="molecule type" value="Genomic_DNA"/>
</dbReference>
<dbReference type="AlphaFoldDB" id="B0RRN1"/>
<name>B0RRN1_XANCB</name>
<feature type="compositionally biased region" description="Basic and acidic residues" evidence="1">
    <location>
        <begin position="121"/>
        <end position="131"/>
    </location>
</feature>
<evidence type="ECO:0000256" key="1">
    <source>
        <dbReference type="SAM" id="MobiDB-lite"/>
    </source>
</evidence>
<gene>
    <name evidence="2" type="ORF">XCCB100_1764</name>
</gene>
<dbReference type="Proteomes" id="UP000001188">
    <property type="component" value="Chromosome"/>
</dbReference>
<evidence type="ECO:0000313" key="3">
    <source>
        <dbReference type="Proteomes" id="UP000001188"/>
    </source>
</evidence>
<feature type="compositionally biased region" description="Basic and acidic residues" evidence="1">
    <location>
        <begin position="84"/>
        <end position="98"/>
    </location>
</feature>
<sequence length="156" mass="17546">MDATNKSSWMDVQCRPGAGNVMRLHVADASVCRLIALHADMRPGLTVIKTALETNIANRKRHSATHIRQLHQQRRSTGTQRQRAACEPRARTAIRRSDLSPIVSKRARRRHSSRTSGSTAHCDHPQTEKQRSHTRRRVHLQAGTFTGSASAHHLKE</sequence>
<dbReference type="KEGG" id="xca:xcc-b100_1764"/>
<organism evidence="2 3">
    <name type="scientific">Xanthomonas campestris pv. campestris (strain B100)</name>
    <dbReference type="NCBI Taxonomy" id="509169"/>
    <lineage>
        <taxon>Bacteria</taxon>
        <taxon>Pseudomonadati</taxon>
        <taxon>Pseudomonadota</taxon>
        <taxon>Gammaproteobacteria</taxon>
        <taxon>Lysobacterales</taxon>
        <taxon>Lysobacteraceae</taxon>
        <taxon>Xanthomonas</taxon>
    </lineage>
</organism>
<feature type="region of interest" description="Disordered" evidence="1">
    <location>
        <begin position="60"/>
        <end position="156"/>
    </location>
</feature>
<feature type="compositionally biased region" description="Basic residues" evidence="1">
    <location>
        <begin position="60"/>
        <end position="74"/>
    </location>
</feature>
<dbReference type="HOGENOM" id="CLU_1685877_0_0_6"/>
<accession>B0RRN1</accession>
<protein>
    <submittedName>
        <fullName evidence="2">Uncharacterized protein</fullName>
    </submittedName>
</protein>
<reference evidence="2 3" key="1">
    <citation type="journal article" date="2008" name="J. Biotechnol.">
        <title>The genome of Xanthomonas campestris pv. campestris B100 and its use for the reconstruction of metabolic pathways involved in xanthan biosynthesis.</title>
        <authorList>
            <person name="Vorholter F.J."/>
            <person name="Schneiker S."/>
            <person name="Goesmann A."/>
            <person name="Krause L."/>
            <person name="Bekel T."/>
            <person name="Kaiser O."/>
            <person name="Linke B."/>
            <person name="Patschkowski T."/>
            <person name="Ruckert C."/>
            <person name="Schmid J."/>
            <person name="Sidhu V.K."/>
            <person name="Sieber V."/>
            <person name="Tauch A."/>
            <person name="Watt S.A."/>
            <person name="Weisshaar B."/>
            <person name="Becker A."/>
            <person name="Niehaus K."/>
            <person name="Puhler A."/>
        </authorList>
    </citation>
    <scope>NUCLEOTIDE SEQUENCE [LARGE SCALE GENOMIC DNA]</scope>
    <source>
        <strain evidence="2 3">B100</strain>
    </source>
</reference>
<proteinExistence type="predicted"/>
<evidence type="ECO:0000313" key="2">
    <source>
        <dbReference type="EMBL" id="CAP51116.1"/>
    </source>
</evidence>